<gene>
    <name evidence="11" type="ORF">NQ318_012981</name>
</gene>
<evidence type="ECO:0000256" key="4">
    <source>
        <dbReference type="ARBA" id="ARBA00022692"/>
    </source>
</evidence>
<evidence type="ECO:0000313" key="12">
    <source>
        <dbReference type="Proteomes" id="UP001162162"/>
    </source>
</evidence>
<sequence length="690" mass="79101">MVEKTAGNRVIPRLTFKEIVGLNVRLLHVFGNIAPECPNKSWLALYIIYATLFVGFVYTAMLVSEIINMIKVMGDLELMTEAAFLALTHLVQLAKLYAVYRYRGKLRNLIRSIDREEFQPKSIGQYETLKGYILFSKAISKTFLGACIVTCLFWSTYPFTAEGELSLPLAGWFPFDTSYSPNFEIAFLYQAVCSTINGLSNISLDTLMSDKSAIAEHVHTNENHKIDYENIRVLDKTTIYYPRIIRESLEIMKNNNNFNREDGYRLSNTWRLAIPGTSDLECYMYLGMLTSEIINFFVVFGDLNKMPEASFLALTHLIQVTKLYYILKYRTKLKGLISNINRKEFQPRNFLQYTILKGYVIKSKVLSWTFLSAGVLTCCFWGLYPFTERGELFLPLAGWYPFDTSTTPAFEITFVFQFIGSIVNALSNISVDTLMSGLIMVVCAQLSILNDSLKNMRKYAEDELREAGTQEGELSLKLQGRMDEKLIECVVHHRYILEFSNELTFLFTNSILGQFVVSVVIICITLLEITLLPWGSLKFFSLILYQFCMLLEIFLLCYYGNEVIIQVNRLNKYLNSTELTKFAYFSDWTDCSIKFKRNLVIFMTRSQMPLKLYAGGFFTLSLETFVKVLSVPACAHKYDLTDCEIVLVLLLPSSILYTQKICGLKVSSAEGQDILGGLQIAKNIIREYWR</sequence>
<comment type="subcellular location">
    <subcellularLocation>
        <location evidence="1">Cell membrane</location>
        <topology evidence="1">Multi-pass membrane protein</topology>
    </subcellularLocation>
</comment>
<dbReference type="GO" id="GO:0004984">
    <property type="term" value="F:olfactory receptor activity"/>
    <property type="evidence" value="ECO:0007669"/>
    <property type="project" value="InterPro"/>
</dbReference>
<protein>
    <recommendedName>
        <fullName evidence="13">Odorant receptor</fullName>
    </recommendedName>
</protein>
<keyword evidence="8" id="KW-0675">Receptor</keyword>
<evidence type="ECO:0000256" key="5">
    <source>
        <dbReference type="ARBA" id="ARBA00022725"/>
    </source>
</evidence>
<dbReference type="InterPro" id="IPR004117">
    <property type="entry name" value="7tm6_olfct_rcpt"/>
</dbReference>
<evidence type="ECO:0000256" key="2">
    <source>
        <dbReference type="ARBA" id="ARBA00022475"/>
    </source>
</evidence>
<evidence type="ECO:0000256" key="1">
    <source>
        <dbReference type="ARBA" id="ARBA00004651"/>
    </source>
</evidence>
<dbReference type="AlphaFoldDB" id="A0AAV8XES8"/>
<evidence type="ECO:0000256" key="8">
    <source>
        <dbReference type="ARBA" id="ARBA00023170"/>
    </source>
</evidence>
<evidence type="ECO:0008006" key="13">
    <source>
        <dbReference type="Google" id="ProtNLM"/>
    </source>
</evidence>
<dbReference type="EMBL" id="JAPWTK010000682">
    <property type="protein sequence ID" value="KAJ8937123.1"/>
    <property type="molecule type" value="Genomic_DNA"/>
</dbReference>
<dbReference type="PANTHER" id="PTHR21137">
    <property type="entry name" value="ODORANT RECEPTOR"/>
    <property type="match status" value="1"/>
</dbReference>
<evidence type="ECO:0000313" key="11">
    <source>
        <dbReference type="EMBL" id="KAJ8937123.1"/>
    </source>
</evidence>
<comment type="caution">
    <text evidence="11">The sequence shown here is derived from an EMBL/GenBank/DDBJ whole genome shotgun (WGS) entry which is preliminary data.</text>
</comment>
<proteinExistence type="predicted"/>
<keyword evidence="7 10" id="KW-0472">Membrane</keyword>
<dbReference type="GO" id="GO:0005886">
    <property type="term" value="C:plasma membrane"/>
    <property type="evidence" value="ECO:0007669"/>
    <property type="project" value="UniProtKB-SubCell"/>
</dbReference>
<accession>A0AAV8XES8</accession>
<dbReference type="GO" id="GO:0005549">
    <property type="term" value="F:odorant binding"/>
    <property type="evidence" value="ECO:0007669"/>
    <property type="project" value="InterPro"/>
</dbReference>
<keyword evidence="6 10" id="KW-1133">Transmembrane helix</keyword>
<evidence type="ECO:0000256" key="7">
    <source>
        <dbReference type="ARBA" id="ARBA00023136"/>
    </source>
</evidence>
<keyword evidence="3" id="KW-0716">Sensory transduction</keyword>
<feature type="transmembrane region" description="Helical" evidence="10">
    <location>
        <begin position="82"/>
        <end position="100"/>
    </location>
</feature>
<name>A0AAV8XES8_9CUCU</name>
<feature type="transmembrane region" description="Helical" evidence="10">
    <location>
        <begin position="43"/>
        <end position="62"/>
    </location>
</feature>
<feature type="transmembrane region" description="Helical" evidence="10">
    <location>
        <begin position="503"/>
        <end position="527"/>
    </location>
</feature>
<feature type="transmembrane region" description="Helical" evidence="10">
    <location>
        <begin position="539"/>
        <end position="559"/>
    </location>
</feature>
<evidence type="ECO:0000256" key="3">
    <source>
        <dbReference type="ARBA" id="ARBA00022606"/>
    </source>
</evidence>
<feature type="transmembrane region" description="Helical" evidence="10">
    <location>
        <begin position="365"/>
        <end position="384"/>
    </location>
</feature>
<keyword evidence="12" id="KW-1185">Reference proteome</keyword>
<dbReference type="GO" id="GO:0007165">
    <property type="term" value="P:signal transduction"/>
    <property type="evidence" value="ECO:0007669"/>
    <property type="project" value="UniProtKB-KW"/>
</dbReference>
<dbReference type="Pfam" id="PF02949">
    <property type="entry name" value="7tm_6"/>
    <property type="match status" value="2"/>
</dbReference>
<reference evidence="11" key="1">
    <citation type="journal article" date="2023" name="Insect Mol. Biol.">
        <title>Genome sequencing provides insights into the evolution of gene families encoding plant cell wall-degrading enzymes in longhorned beetles.</title>
        <authorList>
            <person name="Shin N.R."/>
            <person name="Okamura Y."/>
            <person name="Kirsch R."/>
            <person name="Pauchet Y."/>
        </authorList>
    </citation>
    <scope>NUCLEOTIDE SEQUENCE</scope>
    <source>
        <strain evidence="11">AMC_N1</strain>
    </source>
</reference>
<keyword evidence="5" id="KW-0552">Olfaction</keyword>
<evidence type="ECO:0000256" key="10">
    <source>
        <dbReference type="SAM" id="Phobius"/>
    </source>
</evidence>
<keyword evidence="4 10" id="KW-0812">Transmembrane</keyword>
<organism evidence="11 12">
    <name type="scientific">Aromia moschata</name>
    <dbReference type="NCBI Taxonomy" id="1265417"/>
    <lineage>
        <taxon>Eukaryota</taxon>
        <taxon>Metazoa</taxon>
        <taxon>Ecdysozoa</taxon>
        <taxon>Arthropoda</taxon>
        <taxon>Hexapoda</taxon>
        <taxon>Insecta</taxon>
        <taxon>Pterygota</taxon>
        <taxon>Neoptera</taxon>
        <taxon>Endopterygota</taxon>
        <taxon>Coleoptera</taxon>
        <taxon>Polyphaga</taxon>
        <taxon>Cucujiformia</taxon>
        <taxon>Chrysomeloidea</taxon>
        <taxon>Cerambycidae</taxon>
        <taxon>Cerambycinae</taxon>
        <taxon>Callichromatini</taxon>
        <taxon>Aromia</taxon>
    </lineage>
</organism>
<keyword evidence="9" id="KW-0807">Transducer</keyword>
<dbReference type="PANTHER" id="PTHR21137:SF35">
    <property type="entry name" value="ODORANT RECEPTOR 19A-RELATED"/>
    <property type="match status" value="1"/>
</dbReference>
<dbReference type="Proteomes" id="UP001162162">
    <property type="component" value="Unassembled WGS sequence"/>
</dbReference>
<keyword evidence="2" id="KW-1003">Cell membrane</keyword>
<evidence type="ECO:0000256" key="9">
    <source>
        <dbReference type="ARBA" id="ARBA00023224"/>
    </source>
</evidence>
<evidence type="ECO:0000256" key="6">
    <source>
        <dbReference type="ARBA" id="ARBA00022989"/>
    </source>
</evidence>